<keyword evidence="9" id="KW-0206">Cytoskeleton</keyword>
<dbReference type="InterPro" id="IPR028003">
    <property type="entry name" value="KDF1"/>
</dbReference>
<dbReference type="GO" id="GO:0005819">
    <property type="term" value="C:spindle"/>
    <property type="evidence" value="ECO:0007669"/>
    <property type="project" value="UniProtKB-SubCell"/>
</dbReference>
<feature type="compositionally biased region" description="Basic and acidic residues" evidence="13">
    <location>
        <begin position="32"/>
        <end position="46"/>
    </location>
</feature>
<dbReference type="Pfam" id="PF04969">
    <property type="entry name" value="CS"/>
    <property type="match status" value="1"/>
</dbReference>
<organism evidence="15 16">
    <name type="scientific">Scophthalmus maximus</name>
    <name type="common">Turbot</name>
    <name type="synonym">Psetta maxima</name>
    <dbReference type="NCBI Taxonomy" id="52904"/>
    <lineage>
        <taxon>Eukaryota</taxon>
        <taxon>Metazoa</taxon>
        <taxon>Chordata</taxon>
        <taxon>Craniata</taxon>
        <taxon>Vertebrata</taxon>
        <taxon>Euteleostomi</taxon>
        <taxon>Actinopterygii</taxon>
        <taxon>Neopterygii</taxon>
        <taxon>Teleostei</taxon>
        <taxon>Neoteleostei</taxon>
        <taxon>Acanthomorphata</taxon>
        <taxon>Carangaria</taxon>
        <taxon>Pleuronectiformes</taxon>
        <taxon>Pleuronectoidei</taxon>
        <taxon>Scophthalmidae</taxon>
        <taxon>Scophthalmus</taxon>
    </lineage>
</organism>
<name>A0A6A4TQM0_SCOMX</name>
<keyword evidence="6" id="KW-0132">Cell division</keyword>
<gene>
    <name evidence="15" type="ORF">F2P81_001188</name>
</gene>
<feature type="compositionally biased region" description="Basic and acidic residues" evidence="13">
    <location>
        <begin position="128"/>
        <end position="149"/>
    </location>
</feature>
<feature type="domain" description="CS" evidence="14">
    <location>
        <begin position="525"/>
        <end position="616"/>
    </location>
</feature>
<dbReference type="EMBL" id="VEVO01000001">
    <property type="protein sequence ID" value="KAF0047555.1"/>
    <property type="molecule type" value="Genomic_DNA"/>
</dbReference>
<dbReference type="PANTHER" id="PTHR35085">
    <property type="entry name" value="KERATINOCYTE DIFFERENTIATION FACTOR 1"/>
    <property type="match status" value="1"/>
</dbReference>
<dbReference type="InterPro" id="IPR032572">
    <property type="entry name" value="NuDC"/>
</dbReference>
<dbReference type="InterPro" id="IPR025934">
    <property type="entry name" value="NudC_N_dom"/>
</dbReference>
<evidence type="ECO:0000256" key="9">
    <source>
        <dbReference type="ARBA" id="ARBA00023212"/>
    </source>
</evidence>
<evidence type="ECO:0000256" key="7">
    <source>
        <dbReference type="ARBA" id="ARBA00022701"/>
    </source>
</evidence>
<feature type="compositionally biased region" description="Low complexity" evidence="13">
    <location>
        <begin position="1"/>
        <end position="11"/>
    </location>
</feature>
<dbReference type="GO" id="GO:0030054">
    <property type="term" value="C:cell junction"/>
    <property type="evidence" value="ECO:0007669"/>
    <property type="project" value="TreeGrafter"/>
</dbReference>
<reference evidence="15 16" key="1">
    <citation type="submission" date="2019-06" db="EMBL/GenBank/DDBJ databases">
        <title>Draft genomes of female and male turbot (Scophthalmus maximus).</title>
        <authorList>
            <person name="Xu H."/>
            <person name="Xu X.-W."/>
            <person name="Shao C."/>
            <person name="Chen S."/>
        </authorList>
    </citation>
    <scope>NUCLEOTIDE SEQUENCE [LARGE SCALE GENOMIC DNA]</scope>
    <source>
        <strain evidence="15">Ysfricsl-2016a</strain>
        <tissue evidence="15">Blood</tissue>
    </source>
</reference>
<dbReference type="GO" id="GO:0010482">
    <property type="term" value="P:regulation of epidermal cell division"/>
    <property type="evidence" value="ECO:0007669"/>
    <property type="project" value="TreeGrafter"/>
</dbReference>
<proteinExistence type="inferred from homology"/>
<dbReference type="GO" id="GO:0051656">
    <property type="term" value="P:establishment of organelle localization"/>
    <property type="evidence" value="ECO:0007669"/>
    <property type="project" value="UniProtKB-ARBA"/>
</dbReference>
<dbReference type="Proteomes" id="UP000438429">
    <property type="component" value="Unassembled WGS sequence"/>
</dbReference>
<comment type="subcellular location">
    <subcellularLocation>
        <location evidence="1">Cytoplasm</location>
        <location evidence="1">Cytoskeleton</location>
        <location evidence="1">Spindle</location>
    </subcellularLocation>
    <subcellularLocation>
        <location evidence="2">Midbody</location>
    </subcellularLocation>
</comment>
<evidence type="ECO:0000256" key="10">
    <source>
        <dbReference type="ARBA" id="ARBA00023306"/>
    </source>
</evidence>
<dbReference type="Pfam" id="PF14050">
    <property type="entry name" value="Nudc_N"/>
    <property type="match status" value="1"/>
</dbReference>
<dbReference type="FunFam" id="2.60.40.790:FF:000001">
    <property type="entry name" value="Nuclear migration protein nudC"/>
    <property type="match status" value="1"/>
</dbReference>
<evidence type="ECO:0000259" key="14">
    <source>
        <dbReference type="PROSITE" id="PS51203"/>
    </source>
</evidence>
<evidence type="ECO:0000256" key="12">
    <source>
        <dbReference type="ARBA" id="ARBA00046142"/>
    </source>
</evidence>
<feature type="region of interest" description="Disordered" evidence="13">
    <location>
        <begin position="1"/>
        <end position="60"/>
    </location>
</feature>
<dbReference type="GO" id="GO:0051301">
    <property type="term" value="P:cell division"/>
    <property type="evidence" value="ECO:0007669"/>
    <property type="project" value="UniProtKB-KW"/>
</dbReference>
<keyword evidence="5" id="KW-0963">Cytoplasm</keyword>
<dbReference type="InterPro" id="IPR007052">
    <property type="entry name" value="CS_dom"/>
</dbReference>
<keyword evidence="8" id="KW-0498">Mitosis</keyword>
<feature type="region of interest" description="Disordered" evidence="13">
    <location>
        <begin position="275"/>
        <end position="319"/>
    </location>
</feature>
<evidence type="ECO:0000313" key="16">
    <source>
        <dbReference type="Proteomes" id="UP000438429"/>
    </source>
</evidence>
<feature type="compositionally biased region" description="Low complexity" evidence="13">
    <location>
        <begin position="19"/>
        <end position="31"/>
    </location>
</feature>
<feature type="compositionally biased region" description="Polar residues" evidence="13">
    <location>
        <begin position="305"/>
        <end position="319"/>
    </location>
</feature>
<comment type="function">
    <text evidence="12">Plays a role in neurogenesis and neuronal migration. Necessary for correct formation of mitotic spindles and chromosome separation during mitosis. Necessary for cytokinesis and cell proliferation.</text>
</comment>
<feature type="compositionally biased region" description="Basic residues" evidence="13">
    <location>
        <begin position="275"/>
        <end position="285"/>
    </location>
</feature>
<dbReference type="GO" id="GO:0003334">
    <property type="term" value="P:keratinocyte development"/>
    <property type="evidence" value="ECO:0007669"/>
    <property type="project" value="InterPro"/>
</dbReference>
<evidence type="ECO:0000256" key="2">
    <source>
        <dbReference type="ARBA" id="ARBA00004214"/>
    </source>
</evidence>
<feature type="region of interest" description="Disordered" evidence="13">
    <location>
        <begin position="118"/>
        <end position="149"/>
    </location>
</feature>
<dbReference type="Pfam" id="PF16273">
    <property type="entry name" value="NuDC"/>
    <property type="match status" value="1"/>
</dbReference>
<evidence type="ECO:0000256" key="3">
    <source>
        <dbReference type="ARBA" id="ARBA00010513"/>
    </source>
</evidence>
<dbReference type="PANTHER" id="PTHR35085:SF2">
    <property type="entry name" value="KERATINOCYTE DIFFERENTIATION FACTOR 1-LIKE"/>
    <property type="match status" value="1"/>
</dbReference>
<evidence type="ECO:0000256" key="13">
    <source>
        <dbReference type="SAM" id="MobiDB-lite"/>
    </source>
</evidence>
<dbReference type="SUPFAM" id="SSF49764">
    <property type="entry name" value="HSP20-like chaperones"/>
    <property type="match status" value="1"/>
</dbReference>
<accession>A0A6A4TQM0</accession>
<evidence type="ECO:0000256" key="1">
    <source>
        <dbReference type="ARBA" id="ARBA00004186"/>
    </source>
</evidence>
<evidence type="ECO:0000256" key="4">
    <source>
        <dbReference type="ARBA" id="ARBA00017641"/>
    </source>
</evidence>
<evidence type="ECO:0000256" key="8">
    <source>
        <dbReference type="ARBA" id="ARBA00022776"/>
    </source>
</evidence>
<evidence type="ECO:0000256" key="6">
    <source>
        <dbReference type="ARBA" id="ARBA00022618"/>
    </source>
</evidence>
<dbReference type="GO" id="GO:0005874">
    <property type="term" value="C:microtubule"/>
    <property type="evidence" value="ECO:0007669"/>
    <property type="project" value="UniProtKB-KW"/>
</dbReference>
<keyword evidence="10" id="KW-0131">Cell cycle</keyword>
<dbReference type="Gene3D" id="2.60.40.790">
    <property type="match status" value="1"/>
</dbReference>
<dbReference type="Pfam" id="PF15551">
    <property type="entry name" value="DUF4656"/>
    <property type="match status" value="2"/>
</dbReference>
<evidence type="ECO:0000313" key="15">
    <source>
        <dbReference type="EMBL" id="KAF0047555.1"/>
    </source>
</evidence>
<feature type="compositionally biased region" description="Basic and acidic residues" evidence="13">
    <location>
        <begin position="467"/>
        <end position="482"/>
    </location>
</feature>
<dbReference type="GO" id="GO:0030496">
    <property type="term" value="C:midbody"/>
    <property type="evidence" value="ECO:0007669"/>
    <property type="project" value="UniProtKB-SubCell"/>
</dbReference>
<feature type="compositionally biased region" description="Basic and acidic residues" evidence="13">
    <location>
        <begin position="418"/>
        <end position="441"/>
    </location>
</feature>
<sequence length="689" mass="77435">MSAEGTGSLRRSSGRGGSAHRPSQSSGSQRSSYEERCVDPVEERLPTPEPKAAHKAHLRDANGKECETIGFIPGSAGPPAAAPTCNPCASLSSCRTFLCSVLTCGLYRVCQRSTLAPRLAPNESSPDEPEKVSLRSVNPRDSKEEDHTDWLGDVRIAGVKVDSPREYLDVDTESSYLRSKSVLQTLPSNPSLHESMRFDDWEDGEENVDSLITKKLLELYSEYQIEELARCTSDSVFLRRSKDINQLINSLAEEHKMGEQEAECRLVRGIIRISTRKSAKRRPPPSRRERTLSDSGNETMRESDSFTFSNNNDYKSNPNIQISELTSSDQCAREMWRNNGVYILSFSDSTSMGDDEEKYDGMLLVMAQQHEGGVQELVNTFFSFLRRKTDFFTGGDSGSAEKLVKEAFANHNKLALKSHKENQTKQEKEKKARADRAAKLAEEEEAARKKKNDDGPRIQELTEEEAEKLQSELDEKKKEVEKTVNATTKVEKSPDSAEKEKGSDSEGEEDEKDKGKLKPNAGNGADLPNYKWTQSLSEVDLAVPFDVKFRIKGRDVVVDIQRRSIKVGLKGHPPIIDGQLCGEVKVEESSWLIDDGKVVTVHLEKINKMEWWNKIVSTDPELNTKKICPENSKLSDLDGETRGMVEKMMYDQRQKSMGLPTSEEQKKQDILKKFMAQHPEMDFSKAKFS</sequence>
<keyword evidence="7" id="KW-0493">Microtubule</keyword>
<feature type="compositionally biased region" description="Basic and acidic residues" evidence="13">
    <location>
        <begin position="489"/>
        <end position="504"/>
    </location>
</feature>
<dbReference type="PROSITE" id="PS51203">
    <property type="entry name" value="CS"/>
    <property type="match status" value="1"/>
</dbReference>
<feature type="region of interest" description="Disordered" evidence="13">
    <location>
        <begin position="415"/>
        <end position="529"/>
    </location>
</feature>
<comment type="similarity">
    <text evidence="3">Belongs to the nudC family.</text>
</comment>
<evidence type="ECO:0000256" key="5">
    <source>
        <dbReference type="ARBA" id="ARBA00022490"/>
    </source>
</evidence>
<comment type="caution">
    <text evidence="15">The sequence shown here is derived from an EMBL/GenBank/DDBJ whole genome shotgun (WGS) entry which is preliminary data.</text>
</comment>
<evidence type="ECO:0000256" key="11">
    <source>
        <dbReference type="ARBA" id="ARBA00030427"/>
    </source>
</evidence>
<protein>
    <recommendedName>
        <fullName evidence="4">Nuclear migration protein nudC</fullName>
    </recommendedName>
    <alternativeName>
        <fullName evidence="11">Nuclear distribution protein C homolog</fullName>
    </alternativeName>
</protein>
<dbReference type="InterPro" id="IPR008978">
    <property type="entry name" value="HSP20-like_chaperone"/>
</dbReference>
<dbReference type="AlphaFoldDB" id="A0A6A4TQM0"/>
<dbReference type="CDD" id="cd06492">
    <property type="entry name" value="p23_mNUDC_like"/>
    <property type="match status" value="1"/>
</dbReference>